<organism evidence="3 4">
    <name type="scientific">Takifugu rubripes</name>
    <name type="common">Japanese pufferfish</name>
    <name type="synonym">Fugu rubripes</name>
    <dbReference type="NCBI Taxonomy" id="31033"/>
    <lineage>
        <taxon>Eukaryota</taxon>
        <taxon>Metazoa</taxon>
        <taxon>Chordata</taxon>
        <taxon>Craniata</taxon>
        <taxon>Vertebrata</taxon>
        <taxon>Euteleostomi</taxon>
        <taxon>Actinopterygii</taxon>
        <taxon>Neopterygii</taxon>
        <taxon>Teleostei</taxon>
        <taxon>Neoteleostei</taxon>
        <taxon>Acanthomorphata</taxon>
        <taxon>Eupercaria</taxon>
        <taxon>Tetraodontiformes</taxon>
        <taxon>Tetradontoidea</taxon>
        <taxon>Tetraodontidae</taxon>
        <taxon>Takifugu</taxon>
    </lineage>
</organism>
<dbReference type="GO" id="GO:0019903">
    <property type="term" value="F:protein phosphatase binding"/>
    <property type="evidence" value="ECO:0007669"/>
    <property type="project" value="InterPro"/>
</dbReference>
<reference evidence="3 4" key="1">
    <citation type="journal article" date="2011" name="Genome Biol. Evol.">
        <title>Integration of the genetic map and genome assembly of fugu facilitates insights into distinct features of genome evolution in teleosts and mammals.</title>
        <authorList>
            <person name="Kai W."/>
            <person name="Kikuchi K."/>
            <person name="Tohari S."/>
            <person name="Chew A.K."/>
            <person name="Tay A."/>
            <person name="Fujiwara A."/>
            <person name="Hosoya S."/>
            <person name="Suetake H."/>
            <person name="Naruse K."/>
            <person name="Brenner S."/>
            <person name="Suzuki Y."/>
            <person name="Venkatesh B."/>
        </authorList>
    </citation>
    <scope>NUCLEOTIDE SEQUENCE [LARGE SCALE GENOMIC DNA]</scope>
</reference>
<protein>
    <submittedName>
        <fullName evidence="3">Protein phosphatase 6, regulatory subunit 2a</fullName>
    </submittedName>
</protein>
<reference evidence="3" key="2">
    <citation type="submission" date="2025-08" db="UniProtKB">
        <authorList>
            <consortium name="Ensembl"/>
        </authorList>
    </citation>
    <scope>IDENTIFICATION</scope>
</reference>
<evidence type="ECO:0000256" key="1">
    <source>
        <dbReference type="ARBA" id="ARBA00006180"/>
    </source>
</evidence>
<evidence type="ECO:0000313" key="4">
    <source>
        <dbReference type="Proteomes" id="UP000005226"/>
    </source>
</evidence>
<dbReference type="AlphaFoldDB" id="A0A674N8K6"/>
<dbReference type="PANTHER" id="PTHR12634">
    <property type="entry name" value="SIT4 YEAST -ASSOCIATING PROTEIN-RELATED"/>
    <property type="match status" value="1"/>
</dbReference>
<proteinExistence type="inferred from homology"/>
<dbReference type="InterPro" id="IPR016024">
    <property type="entry name" value="ARM-type_fold"/>
</dbReference>
<dbReference type="SUPFAM" id="SSF48371">
    <property type="entry name" value="ARM repeat"/>
    <property type="match status" value="1"/>
</dbReference>
<keyword evidence="4" id="KW-1185">Reference proteome</keyword>
<dbReference type="Pfam" id="PF04499">
    <property type="entry name" value="SAPS"/>
    <property type="match status" value="1"/>
</dbReference>
<comment type="similarity">
    <text evidence="1">Belongs to the SAPS family.</text>
</comment>
<dbReference type="GO" id="GO:0019888">
    <property type="term" value="F:protein phosphatase regulator activity"/>
    <property type="evidence" value="ECO:0007669"/>
    <property type="project" value="TreeGrafter"/>
</dbReference>
<evidence type="ECO:0000256" key="2">
    <source>
        <dbReference type="SAM" id="MobiDB-lite"/>
    </source>
</evidence>
<dbReference type="Ensembl" id="ENSTRUT00000079487.1">
    <property type="protein sequence ID" value="ENSTRUP00000069496.1"/>
    <property type="gene ID" value="ENSTRUG00000006924.3"/>
</dbReference>
<name>A0A674N8K6_TAKRU</name>
<feature type="compositionally biased region" description="Basic and acidic residues" evidence="2">
    <location>
        <begin position="648"/>
        <end position="661"/>
    </location>
</feature>
<evidence type="ECO:0000313" key="3">
    <source>
        <dbReference type="Ensembl" id="ENSTRUP00000069496.1"/>
    </source>
</evidence>
<accession>A0A674N8K6</accession>
<sequence length="730" mass="82734">MFWKFDLHTTSHIDQLLDKEDVTLRELMEEDDVLQECKAQNRRLLFFLSQDHCMQELVNLITTEPPTDIEERSRFKFPNIACELLTSDVAIINDKLGGDESLLEVLYHFLEQDPPLNPLLASFFSKTIGNLIARKTEQVISFLKKKEGFISLVLKHIDASAMMDLLLRLISCVEPASLRQEVLLWLNEERLVQRLSELIHTGKDEERQSNASQTLCDIIRLSRDQANQMQENMEADPLLAVLESQESVAGLLKNMFEGKRSEASIVNGTQVLLTLLEIRRSGLEGLMDLYSQGYERSYTVNSSILNAIEPHLKDFQQLLLDPPKKSAILTTVGILEQPLGNARLHVARLVAALLQTSDPSICQELCNLSTIDALLDLFFKYSWNNFLHFQVEICVSAILNHPTSEEQPSSGLQNLDGNPLFQKCMLVQKILDAWEENDKIQAEGGTRRGNMGHLTRIANMVVHNLEKGPVQAQIADLIKELPEDCRGRWESFVEETLRETNRRNTVELVRDPSAAGTSLISEMLTVLFFPPQAFSDYQIQQMTANFVDQFGFNDEEFSEHDENINATFDRIAEINFNLDADDNSANAAAFEACCKERIQQFDDVEEEEDIWEEKEMNYATQSKSRTRSSMENGRRDQEQGAESDEDDDHRQNASDTGRERSCSINKPGQMHVVSNVIIVWIPGPGWTANFRDCRENAGSQTLAGWVAPGSDAQMQETGWANFTQFGPFSG</sequence>
<dbReference type="GO" id="GO:0005829">
    <property type="term" value="C:cytosol"/>
    <property type="evidence" value="ECO:0007669"/>
    <property type="project" value="TreeGrafter"/>
</dbReference>
<feature type="compositionally biased region" description="Polar residues" evidence="2">
    <location>
        <begin position="618"/>
        <end position="631"/>
    </location>
</feature>
<dbReference type="GeneTree" id="ENSGT00390000009899"/>
<dbReference type="Proteomes" id="UP000005226">
    <property type="component" value="Chromosome 18"/>
</dbReference>
<dbReference type="PANTHER" id="PTHR12634:SF15">
    <property type="entry name" value="SERINE_THREONINE-PROTEIN PHOSPHATASE 6 REGULATORY SUBUNIT 2"/>
    <property type="match status" value="1"/>
</dbReference>
<feature type="region of interest" description="Disordered" evidence="2">
    <location>
        <begin position="606"/>
        <end position="666"/>
    </location>
</feature>
<gene>
    <name evidence="3" type="primary">ppp6r2a</name>
</gene>
<dbReference type="GO" id="GO:0005634">
    <property type="term" value="C:nucleus"/>
    <property type="evidence" value="ECO:0007669"/>
    <property type="project" value="TreeGrafter"/>
</dbReference>
<reference evidence="3" key="3">
    <citation type="submission" date="2025-09" db="UniProtKB">
        <authorList>
            <consortium name="Ensembl"/>
        </authorList>
    </citation>
    <scope>IDENTIFICATION</scope>
</reference>
<dbReference type="InterPro" id="IPR007587">
    <property type="entry name" value="SAPS"/>
</dbReference>